<sequence length="490" mass="52807">MNDRLSGKQWTGRWRTGRRRARVAALVAGVTGVLATAVLGPHVPAAAADGPGAVGCPANLADRATCYTGQDANGASYAIAVPENWNGSLVVHAHGGPDLGAGSDPERAVGDLERWSVMVDEGYAWAGSSYRRGGYGTRMAAQDTENVRRLFTARFGTPAKTYVHGQSWGGNVAAKVVEMYGAGGRGPYAGALLTNGVLGGGSRGYDYRVDLRVVYQYYCRNLPRPTEPRYPLWEGLRADSTLTGAGLRARLQECTGYTSDPRDRTSLQQRNLDDILAVTRVPERTLESHLRFSVFTFRDIVHNRLGGRNPFGNRGVVYSGSHDDAALNAGVERFSADPSAARDLSWDSDITGDVSIPVLTLHAIDDPTAFVEHEAAYRASLRGAHRDRYLVQSFTRESEHSGLSDAEYATSVAALDNWARTGRKPTPRSLAAACPAHDRRYGTGCFYQPDYLPGPYASRVAPRPGGLRWPVLTAAGERALSRIDGVGIAP</sequence>
<dbReference type="SUPFAM" id="SSF53474">
    <property type="entry name" value="alpha/beta-Hydrolases"/>
    <property type="match status" value="1"/>
</dbReference>
<dbReference type="InterPro" id="IPR029058">
    <property type="entry name" value="AB_hydrolase_fold"/>
</dbReference>
<dbReference type="Proteomes" id="UP000253741">
    <property type="component" value="Unassembled WGS sequence"/>
</dbReference>
<dbReference type="Gene3D" id="3.40.50.1820">
    <property type="entry name" value="alpha/beta hydrolase"/>
    <property type="match status" value="1"/>
</dbReference>
<keyword evidence="2" id="KW-1185">Reference proteome</keyword>
<protein>
    <recommendedName>
        <fullName evidence="3">Alpha/beta hydrolase</fullName>
    </recommendedName>
</protein>
<evidence type="ECO:0000313" key="1">
    <source>
        <dbReference type="EMBL" id="RDG33472.1"/>
    </source>
</evidence>
<name>A0A370AYE2_9ACTN</name>
<dbReference type="RefSeq" id="WP_114627237.1">
    <property type="nucleotide sequence ID" value="NZ_QQNA01000341.1"/>
</dbReference>
<dbReference type="OrthoDB" id="7197847at2"/>
<comment type="caution">
    <text evidence="1">The sequence shown here is derived from an EMBL/GenBank/DDBJ whole genome shotgun (WGS) entry which is preliminary data.</text>
</comment>
<proteinExistence type="predicted"/>
<evidence type="ECO:0000313" key="2">
    <source>
        <dbReference type="Proteomes" id="UP000253741"/>
    </source>
</evidence>
<accession>A0A370AYE2</accession>
<organism evidence="1 2">
    <name type="scientific">Streptomyces corynorhini</name>
    <dbReference type="NCBI Taxonomy" id="2282652"/>
    <lineage>
        <taxon>Bacteria</taxon>
        <taxon>Bacillati</taxon>
        <taxon>Actinomycetota</taxon>
        <taxon>Actinomycetes</taxon>
        <taxon>Kitasatosporales</taxon>
        <taxon>Streptomycetaceae</taxon>
        <taxon>Streptomyces</taxon>
    </lineage>
</organism>
<reference evidence="1 2" key="1">
    <citation type="submission" date="2018-07" db="EMBL/GenBank/DDBJ databases">
        <title>Streptomyces species from bats.</title>
        <authorList>
            <person name="Dunlap C."/>
        </authorList>
    </citation>
    <scope>NUCLEOTIDE SEQUENCE [LARGE SCALE GENOMIC DNA]</scope>
    <source>
        <strain evidence="1 2">AC230</strain>
    </source>
</reference>
<dbReference type="AlphaFoldDB" id="A0A370AYE2"/>
<dbReference type="EMBL" id="QQNA01000341">
    <property type="protein sequence ID" value="RDG33472.1"/>
    <property type="molecule type" value="Genomic_DNA"/>
</dbReference>
<gene>
    <name evidence="1" type="ORF">DVH02_31360</name>
</gene>
<evidence type="ECO:0008006" key="3">
    <source>
        <dbReference type="Google" id="ProtNLM"/>
    </source>
</evidence>